<gene>
    <name evidence="7" type="ORF">C7I55_02840</name>
</gene>
<organism evidence="7 8">
    <name type="scientific">Allosphingosinicella deserti</name>
    <dbReference type="NCBI Taxonomy" id="2116704"/>
    <lineage>
        <taxon>Bacteria</taxon>
        <taxon>Pseudomonadati</taxon>
        <taxon>Pseudomonadota</taxon>
        <taxon>Alphaproteobacteria</taxon>
        <taxon>Sphingomonadales</taxon>
        <taxon>Sphingomonadaceae</taxon>
        <taxon>Allosphingosinicella</taxon>
    </lineage>
</organism>
<reference evidence="7 8" key="1">
    <citation type="submission" date="2018-03" db="EMBL/GenBank/DDBJ databases">
        <title>The draft genome of Sphingosinicella sp. GL-C-18.</title>
        <authorList>
            <person name="Liu L."/>
            <person name="Li L."/>
            <person name="Liang L."/>
            <person name="Zhang X."/>
            <person name="Wang T."/>
        </authorList>
    </citation>
    <scope>NUCLEOTIDE SEQUENCE [LARGE SCALE GENOMIC DNA]</scope>
    <source>
        <strain evidence="7 8">GL-C-18</strain>
    </source>
</reference>
<dbReference type="InterPro" id="IPR036259">
    <property type="entry name" value="MFS_trans_sf"/>
</dbReference>
<evidence type="ECO:0000313" key="8">
    <source>
        <dbReference type="Proteomes" id="UP000241167"/>
    </source>
</evidence>
<name>A0A2P7R097_9SPHN</name>
<feature type="transmembrane region" description="Helical" evidence="6">
    <location>
        <begin position="80"/>
        <end position="97"/>
    </location>
</feature>
<feature type="transmembrane region" description="Helical" evidence="6">
    <location>
        <begin position="281"/>
        <end position="300"/>
    </location>
</feature>
<comment type="caution">
    <text evidence="7">The sequence shown here is derived from an EMBL/GenBank/DDBJ whole genome shotgun (WGS) entry which is preliminary data.</text>
</comment>
<dbReference type="AlphaFoldDB" id="A0A2P7R097"/>
<keyword evidence="5 6" id="KW-0472">Membrane</keyword>
<dbReference type="PANTHER" id="PTHR23513">
    <property type="entry name" value="INTEGRAL MEMBRANE EFFLUX PROTEIN-RELATED"/>
    <property type="match status" value="1"/>
</dbReference>
<feature type="transmembrane region" description="Helical" evidence="6">
    <location>
        <begin position="253"/>
        <end position="274"/>
    </location>
</feature>
<keyword evidence="2" id="KW-1003">Cell membrane</keyword>
<feature type="transmembrane region" description="Helical" evidence="6">
    <location>
        <begin position="225"/>
        <end position="247"/>
    </location>
</feature>
<feature type="transmembrane region" description="Helical" evidence="6">
    <location>
        <begin position="346"/>
        <end position="368"/>
    </location>
</feature>
<feature type="transmembrane region" description="Helical" evidence="6">
    <location>
        <begin position="48"/>
        <end position="68"/>
    </location>
</feature>
<dbReference type="GO" id="GO:0005886">
    <property type="term" value="C:plasma membrane"/>
    <property type="evidence" value="ECO:0007669"/>
    <property type="project" value="UniProtKB-SubCell"/>
</dbReference>
<keyword evidence="3 6" id="KW-0812">Transmembrane</keyword>
<keyword evidence="4 6" id="KW-1133">Transmembrane helix</keyword>
<accession>A0A2P7R097</accession>
<evidence type="ECO:0000256" key="1">
    <source>
        <dbReference type="ARBA" id="ARBA00004651"/>
    </source>
</evidence>
<evidence type="ECO:0000256" key="6">
    <source>
        <dbReference type="SAM" id="Phobius"/>
    </source>
</evidence>
<dbReference type="RefSeq" id="WP_106511343.1">
    <property type="nucleotide sequence ID" value="NZ_PXYI01000001.1"/>
</dbReference>
<sequence>MGANEATGVRVRMGCGWIMLAVLTISTIGDEISLITLIFRAADSETRFAVPMLLVAQLLPGLVAAPFVGRLIDTRDAGRILVVTALVQAGLLVWIATNSELAPTLLGASLLSVCFAISGAATFALIPVLAAALGIPLNRANSALELVRGAGMLAGPVAGGVLITSIGAGNALLIDAASFLLLALVLLAGGLRRPVEMAVDEPRTLLAEYWPILRNRPISVMTASLALEVFASAIADVAFVFLITVTLAQGSLAFGLVTGSWAGGMILGAAAAGARPISRPAPIAFVAATATGTTMLAIGAAGLLDVASVLVVGVVFVLGGIANSVHNVAVRTMLQQEAPPGQHGKVAAIYSAVTSGAVILGYVTGGLFTPNNAVGAYLVAGLIGISAGLVGWRLFRVFGR</sequence>
<evidence type="ECO:0000256" key="3">
    <source>
        <dbReference type="ARBA" id="ARBA00022692"/>
    </source>
</evidence>
<proteinExistence type="predicted"/>
<keyword evidence="8" id="KW-1185">Reference proteome</keyword>
<dbReference type="Gene3D" id="1.20.1250.20">
    <property type="entry name" value="MFS general substrate transporter like domains"/>
    <property type="match status" value="1"/>
</dbReference>
<dbReference type="Proteomes" id="UP000241167">
    <property type="component" value="Unassembled WGS sequence"/>
</dbReference>
<feature type="transmembrane region" description="Helical" evidence="6">
    <location>
        <begin position="146"/>
        <end position="166"/>
    </location>
</feature>
<feature type="transmembrane region" description="Helical" evidence="6">
    <location>
        <begin position="17"/>
        <end position="42"/>
    </location>
</feature>
<protein>
    <submittedName>
        <fullName evidence="7">MFS transporter</fullName>
    </submittedName>
</protein>
<feature type="transmembrane region" description="Helical" evidence="6">
    <location>
        <begin position="109"/>
        <end position="134"/>
    </location>
</feature>
<dbReference type="EMBL" id="PXYI01000001">
    <property type="protein sequence ID" value="PSJ43637.1"/>
    <property type="molecule type" value="Genomic_DNA"/>
</dbReference>
<feature type="transmembrane region" description="Helical" evidence="6">
    <location>
        <begin position="374"/>
        <end position="395"/>
    </location>
</feature>
<evidence type="ECO:0000313" key="7">
    <source>
        <dbReference type="EMBL" id="PSJ43637.1"/>
    </source>
</evidence>
<dbReference type="OrthoDB" id="7464870at2"/>
<evidence type="ECO:0000256" key="4">
    <source>
        <dbReference type="ARBA" id="ARBA00022989"/>
    </source>
</evidence>
<comment type="subcellular location">
    <subcellularLocation>
        <location evidence="1">Cell membrane</location>
        <topology evidence="1">Multi-pass membrane protein</topology>
    </subcellularLocation>
</comment>
<feature type="transmembrane region" description="Helical" evidence="6">
    <location>
        <begin position="172"/>
        <end position="191"/>
    </location>
</feature>
<feature type="transmembrane region" description="Helical" evidence="6">
    <location>
        <begin position="306"/>
        <end position="325"/>
    </location>
</feature>
<dbReference type="PANTHER" id="PTHR23513:SF6">
    <property type="entry name" value="MAJOR FACILITATOR SUPERFAMILY ASSOCIATED DOMAIN-CONTAINING PROTEIN"/>
    <property type="match status" value="1"/>
</dbReference>
<dbReference type="SUPFAM" id="SSF103473">
    <property type="entry name" value="MFS general substrate transporter"/>
    <property type="match status" value="1"/>
</dbReference>
<evidence type="ECO:0000256" key="2">
    <source>
        <dbReference type="ARBA" id="ARBA00022475"/>
    </source>
</evidence>
<evidence type="ECO:0000256" key="5">
    <source>
        <dbReference type="ARBA" id="ARBA00023136"/>
    </source>
</evidence>